<evidence type="ECO:0000313" key="1">
    <source>
        <dbReference type="EMBL" id="MEZ3181601.1"/>
    </source>
</evidence>
<organism evidence="1 2">
    <name type="scientific">Streptomyces pimonensis</name>
    <dbReference type="NCBI Taxonomy" id="2860288"/>
    <lineage>
        <taxon>Bacteria</taxon>
        <taxon>Bacillati</taxon>
        <taxon>Actinomycetota</taxon>
        <taxon>Actinomycetes</taxon>
        <taxon>Kitasatosporales</taxon>
        <taxon>Streptomycetaceae</taxon>
        <taxon>Streptomyces</taxon>
    </lineage>
</organism>
<name>A0ABV4J7K8_9ACTN</name>
<gene>
    <name evidence="1" type="ORF">KYY02_23795</name>
</gene>
<accession>A0ABV4J7K8</accession>
<dbReference type="RefSeq" id="WP_371241316.1">
    <property type="nucleotide sequence ID" value="NZ_JAHWZY010000028.1"/>
</dbReference>
<dbReference type="Proteomes" id="UP001567537">
    <property type="component" value="Unassembled WGS sequence"/>
</dbReference>
<dbReference type="EMBL" id="JAHWZY010000028">
    <property type="protein sequence ID" value="MEZ3181601.1"/>
    <property type="molecule type" value="Genomic_DNA"/>
</dbReference>
<keyword evidence="2" id="KW-1185">Reference proteome</keyword>
<proteinExistence type="predicted"/>
<reference evidence="1 2" key="1">
    <citation type="journal article" date="2021" name="Res Sq">
        <title>Streptomyces Pimoensis sp. nov., Isolated From the Taklimakan Desert in Xinjiang, China.</title>
        <authorList>
            <person name="Zhang P."/>
            <person name="Luo X."/>
            <person name="Luo X."/>
            <person name="Liu Z."/>
            <person name="Xia Z."/>
            <person name="Wan C."/>
            <person name="zhang L."/>
        </authorList>
    </citation>
    <scope>NUCLEOTIDE SEQUENCE [LARGE SCALE GENOMIC DNA]</scope>
    <source>
        <strain evidence="1 2">TRM75549</strain>
    </source>
</reference>
<comment type="caution">
    <text evidence="1">The sequence shown here is derived from an EMBL/GenBank/DDBJ whole genome shotgun (WGS) entry which is preliminary data.</text>
</comment>
<evidence type="ECO:0000313" key="2">
    <source>
        <dbReference type="Proteomes" id="UP001567537"/>
    </source>
</evidence>
<sequence>MSARRTEPSAVLASLADGYGTWLDEQRRKARSLPFRAVGGTDANVTGVVTAVPDANGTPGSASTTR</sequence>
<protein>
    <submittedName>
        <fullName evidence="1">Uncharacterized protein</fullName>
    </submittedName>
</protein>